<dbReference type="SUPFAM" id="SSF52540">
    <property type="entry name" value="P-loop containing nucleoside triphosphate hydrolases"/>
    <property type="match status" value="1"/>
</dbReference>
<gene>
    <name evidence="1" type="ORF">EIB71_00015</name>
</gene>
<proteinExistence type="predicted"/>
<dbReference type="Proteomes" id="UP000274483">
    <property type="component" value="Chromosome"/>
</dbReference>
<dbReference type="Pfam" id="PF13245">
    <property type="entry name" value="AAA_19"/>
    <property type="match status" value="1"/>
</dbReference>
<evidence type="ECO:0000313" key="1">
    <source>
        <dbReference type="EMBL" id="AZI66160.1"/>
    </source>
</evidence>
<dbReference type="PANTHER" id="PTHR43788:SF8">
    <property type="entry name" value="DNA-BINDING PROTEIN SMUBP-2"/>
    <property type="match status" value="1"/>
</dbReference>
<dbReference type="CDD" id="cd17934">
    <property type="entry name" value="DEXXQc_Upf1-like"/>
    <property type="match status" value="1"/>
</dbReference>
<organism evidence="1 2">
    <name type="scientific">Kaistella daneshvariae</name>
    <dbReference type="NCBI Taxonomy" id="2487074"/>
    <lineage>
        <taxon>Bacteria</taxon>
        <taxon>Pseudomonadati</taxon>
        <taxon>Bacteroidota</taxon>
        <taxon>Flavobacteriia</taxon>
        <taxon>Flavobacteriales</taxon>
        <taxon>Weeksellaceae</taxon>
        <taxon>Chryseobacterium group</taxon>
        <taxon>Kaistella</taxon>
    </lineage>
</organism>
<dbReference type="PANTHER" id="PTHR43788">
    <property type="entry name" value="DNA2/NAM7 HELICASE FAMILY MEMBER"/>
    <property type="match status" value="1"/>
</dbReference>
<dbReference type="Gene3D" id="3.40.50.300">
    <property type="entry name" value="P-loop containing nucleotide triphosphate hydrolases"/>
    <property type="match status" value="1"/>
</dbReference>
<protein>
    <recommendedName>
        <fullName evidence="3">AAA+ ATPase domain-containing protein</fullName>
    </recommendedName>
</protein>
<accession>A0ABM7C5B7</accession>
<dbReference type="InterPro" id="IPR027417">
    <property type="entry name" value="P-loop_NTPase"/>
</dbReference>
<dbReference type="InterPro" id="IPR050534">
    <property type="entry name" value="Coronavir_polyprotein_1ab"/>
</dbReference>
<evidence type="ECO:0008006" key="3">
    <source>
        <dbReference type="Google" id="ProtNLM"/>
    </source>
</evidence>
<evidence type="ECO:0000313" key="2">
    <source>
        <dbReference type="Proteomes" id="UP000274483"/>
    </source>
</evidence>
<sequence>MNLVDFLKQVKPNSNKILELNIEKPTWLPKPLVVDENFVSNIQFDFFENDTIIIQGPPGTGKTYLMALLCEVLLKSDFRILVTALTNRALIELAEKELLKSSLGQGKVFKSSLTADESKNKKIKGIQSFKSLSKQQPPLLLTTYYIMSQIATKAVVDEHFDYIIIEEASQAFLSTIALARKLGKKCIIIGDIKQLEPIFHKQYASEDTNNYHWMVCGLKAISFYLPSAKQYILTNSYRLTENSIKGTNLFYGDILKSKSDVKLPLDFSNFPNLKKYLNDFGGASLVRFKLPEGRLPSLECSDFIVKQIDQIKQFNNKAEIAVLAFHKDTIRFLQKEIYSKCVNTENILVETIDRIQGLTTDFCIFVRSIEIQHRKPNYADIRQRIAN</sequence>
<reference evidence="1 2" key="1">
    <citation type="submission" date="2018-11" db="EMBL/GenBank/DDBJ databases">
        <title>Proposal to divide the Flavobacteriaceae and reorganize its genera based on Amino Acid Identity values calculated from whole genome sequences.</title>
        <authorList>
            <person name="Nicholson A.C."/>
            <person name="Gulvik C.A."/>
            <person name="Whitney A.M."/>
            <person name="Humrighouse B.W."/>
            <person name="Bell M."/>
            <person name="Holmes B."/>
            <person name="Steigerwalt A.G."/>
            <person name="Villarma A."/>
            <person name="Sheth M."/>
            <person name="Batra D."/>
            <person name="Pryor J."/>
            <person name="Bernardet J.-F."/>
            <person name="Hugo C."/>
            <person name="Kampfer P."/>
            <person name="Newman J.D."/>
            <person name="McQuiston J.R."/>
        </authorList>
    </citation>
    <scope>NUCLEOTIDE SEQUENCE [LARGE SCALE GENOMIC DNA]</scope>
    <source>
        <strain evidence="1 2">H3001</strain>
    </source>
</reference>
<dbReference type="RefSeq" id="WP_124756823.1">
    <property type="nucleotide sequence ID" value="NZ_CBCRWA010000004.1"/>
</dbReference>
<dbReference type="EMBL" id="CP034158">
    <property type="protein sequence ID" value="AZI66160.1"/>
    <property type="molecule type" value="Genomic_DNA"/>
</dbReference>
<keyword evidence="2" id="KW-1185">Reference proteome</keyword>
<name>A0ABM7C5B7_9FLAO</name>